<name>A0A1F8GQP0_9BACT</name>
<comment type="caution">
    <text evidence="1">The sequence shown here is derived from an EMBL/GenBank/DDBJ whole genome shotgun (WGS) entry which is preliminary data.</text>
</comment>
<evidence type="ECO:0000313" key="1">
    <source>
        <dbReference type="EMBL" id="OGN27742.1"/>
    </source>
</evidence>
<dbReference type="AlphaFoldDB" id="A0A1F8GQP0"/>
<evidence type="ECO:0000313" key="2">
    <source>
        <dbReference type="Proteomes" id="UP000178444"/>
    </source>
</evidence>
<protein>
    <submittedName>
        <fullName evidence="1">Uncharacterized protein</fullName>
    </submittedName>
</protein>
<proteinExistence type="predicted"/>
<accession>A0A1F8GQP0</accession>
<dbReference type="EMBL" id="MGKO01000007">
    <property type="protein sequence ID" value="OGN27742.1"/>
    <property type="molecule type" value="Genomic_DNA"/>
</dbReference>
<reference evidence="1 2" key="1">
    <citation type="journal article" date="2016" name="Nat. Commun.">
        <title>Thousands of microbial genomes shed light on interconnected biogeochemical processes in an aquifer system.</title>
        <authorList>
            <person name="Anantharaman K."/>
            <person name="Brown C.T."/>
            <person name="Hug L.A."/>
            <person name="Sharon I."/>
            <person name="Castelle C.J."/>
            <person name="Probst A.J."/>
            <person name="Thomas B.C."/>
            <person name="Singh A."/>
            <person name="Wilkins M.J."/>
            <person name="Karaoz U."/>
            <person name="Brodie E.L."/>
            <person name="Williams K.H."/>
            <person name="Hubbard S.S."/>
            <person name="Banfield J.F."/>
        </authorList>
    </citation>
    <scope>NUCLEOTIDE SEQUENCE [LARGE SCALE GENOMIC DNA]</scope>
</reference>
<sequence>MPQLRIEKYQKIWVPDLISGDEQKALAFCGGWLAGLGLLPLGERQDLSQRLGIPIPMNPDPMKEGPLENVFWWGYFAAKSTFQTQSSVHPLAKEGRTEDLVTIHERMERDSRFIPHFAWGHDSDEGDEE</sequence>
<gene>
    <name evidence="1" type="ORF">A2941_02600</name>
</gene>
<organism evidence="1 2">
    <name type="scientific">Candidatus Yanofskybacteria bacterium RIFCSPLOWO2_01_FULL_49_17</name>
    <dbReference type="NCBI Taxonomy" id="1802700"/>
    <lineage>
        <taxon>Bacteria</taxon>
        <taxon>Candidatus Yanofskyibacteriota</taxon>
    </lineage>
</organism>
<dbReference type="Proteomes" id="UP000178444">
    <property type="component" value="Unassembled WGS sequence"/>
</dbReference>